<feature type="region of interest" description="Disordered" evidence="1">
    <location>
        <begin position="227"/>
        <end position="255"/>
    </location>
</feature>
<feature type="compositionally biased region" description="Basic and acidic residues" evidence="1">
    <location>
        <begin position="157"/>
        <end position="169"/>
    </location>
</feature>
<feature type="compositionally biased region" description="Basic and acidic residues" evidence="1">
    <location>
        <begin position="231"/>
        <end position="255"/>
    </location>
</feature>
<organism evidence="2 3">
    <name type="scientific">Mycena maculata</name>
    <dbReference type="NCBI Taxonomy" id="230809"/>
    <lineage>
        <taxon>Eukaryota</taxon>
        <taxon>Fungi</taxon>
        <taxon>Dikarya</taxon>
        <taxon>Basidiomycota</taxon>
        <taxon>Agaricomycotina</taxon>
        <taxon>Agaricomycetes</taxon>
        <taxon>Agaricomycetidae</taxon>
        <taxon>Agaricales</taxon>
        <taxon>Marasmiineae</taxon>
        <taxon>Mycenaceae</taxon>
        <taxon>Mycena</taxon>
    </lineage>
</organism>
<protein>
    <submittedName>
        <fullName evidence="2">Uncharacterized protein</fullName>
    </submittedName>
</protein>
<dbReference type="AlphaFoldDB" id="A0AAD7MLB0"/>
<accession>A0AAD7MLB0</accession>
<evidence type="ECO:0000313" key="3">
    <source>
        <dbReference type="Proteomes" id="UP001215280"/>
    </source>
</evidence>
<feature type="compositionally biased region" description="Polar residues" evidence="1">
    <location>
        <begin position="121"/>
        <end position="130"/>
    </location>
</feature>
<reference evidence="2" key="1">
    <citation type="submission" date="2023-03" db="EMBL/GenBank/DDBJ databases">
        <title>Massive genome expansion in bonnet fungi (Mycena s.s.) driven by repeated elements and novel gene families across ecological guilds.</title>
        <authorList>
            <consortium name="Lawrence Berkeley National Laboratory"/>
            <person name="Harder C.B."/>
            <person name="Miyauchi S."/>
            <person name="Viragh M."/>
            <person name="Kuo A."/>
            <person name="Thoen E."/>
            <person name="Andreopoulos B."/>
            <person name="Lu D."/>
            <person name="Skrede I."/>
            <person name="Drula E."/>
            <person name="Henrissat B."/>
            <person name="Morin E."/>
            <person name="Kohler A."/>
            <person name="Barry K."/>
            <person name="LaButti K."/>
            <person name="Morin E."/>
            <person name="Salamov A."/>
            <person name="Lipzen A."/>
            <person name="Mereny Z."/>
            <person name="Hegedus B."/>
            <person name="Baldrian P."/>
            <person name="Stursova M."/>
            <person name="Weitz H."/>
            <person name="Taylor A."/>
            <person name="Grigoriev I.V."/>
            <person name="Nagy L.G."/>
            <person name="Martin F."/>
            <person name="Kauserud H."/>
        </authorList>
    </citation>
    <scope>NUCLEOTIDE SEQUENCE</scope>
    <source>
        <strain evidence="2">CBHHK188m</strain>
    </source>
</reference>
<feature type="region of interest" description="Disordered" evidence="1">
    <location>
        <begin position="78"/>
        <end position="137"/>
    </location>
</feature>
<comment type="caution">
    <text evidence="2">The sequence shown here is derived from an EMBL/GenBank/DDBJ whole genome shotgun (WGS) entry which is preliminary data.</text>
</comment>
<keyword evidence="3" id="KW-1185">Reference proteome</keyword>
<evidence type="ECO:0000313" key="2">
    <source>
        <dbReference type="EMBL" id="KAJ7722869.1"/>
    </source>
</evidence>
<dbReference type="EMBL" id="JARJLG010000253">
    <property type="protein sequence ID" value="KAJ7722869.1"/>
    <property type="molecule type" value="Genomic_DNA"/>
</dbReference>
<evidence type="ECO:0000256" key="1">
    <source>
        <dbReference type="SAM" id="MobiDB-lite"/>
    </source>
</evidence>
<name>A0AAD7MLB0_9AGAR</name>
<proteinExistence type="predicted"/>
<sequence length="255" mass="28283">MGAGEQHAGKGRPRHSLDNKKWWLILKSPGGCKAGSGGTVLGEVVDETHTDKAEWNGIGNAWQGGWGFHRELRAEEYLNNAKRQQRPPRGPKTREDRLMDAPKNGPKIQSNHAKGQAFIRQASQRSSASTGRFEPFQGQFGWSNRLSAIEAARKAAEAGEAERKKREAMRPQNNKCKQVSPHLGWRIVLVHGPAQGGLRVSGGCAKVLVAQSMHKRGIHPAETLSRIHTPARWDSHEDKQDPENQEKTIQGHEED</sequence>
<feature type="region of interest" description="Disordered" evidence="1">
    <location>
        <begin position="157"/>
        <end position="177"/>
    </location>
</feature>
<gene>
    <name evidence="2" type="ORF">DFH07DRAFT_783702</name>
</gene>
<dbReference type="Proteomes" id="UP001215280">
    <property type="component" value="Unassembled WGS sequence"/>
</dbReference>